<dbReference type="InterPro" id="IPR005467">
    <property type="entry name" value="His_kinase_dom"/>
</dbReference>
<comment type="catalytic activity">
    <reaction evidence="1">
        <text>ATP + protein L-histidine = ADP + protein N-phospho-L-histidine.</text>
        <dbReference type="EC" id="2.7.13.3"/>
    </reaction>
</comment>
<evidence type="ECO:0000313" key="17">
    <source>
        <dbReference type="EMBL" id="GAA5154730.1"/>
    </source>
</evidence>
<gene>
    <name evidence="17" type="ORF">GCM10023321_27060</name>
</gene>
<dbReference type="Pfam" id="PF17203">
    <property type="entry name" value="sCache_3_2"/>
    <property type="match status" value="1"/>
</dbReference>
<protein>
    <recommendedName>
        <fullName evidence="14">Sensor-like histidine kinase SenX3</fullName>
        <ecNumber evidence="3">2.7.13.3</ecNumber>
    </recommendedName>
</protein>
<comment type="subcellular location">
    <subcellularLocation>
        <location evidence="2">Cell membrane</location>
        <topology evidence="2">Multi-pass membrane protein</topology>
    </subcellularLocation>
</comment>
<dbReference type="EC" id="2.7.13.3" evidence="3"/>
<dbReference type="RefSeq" id="WP_185061512.1">
    <property type="nucleotide sequence ID" value="NZ_BAABJP010000008.1"/>
</dbReference>
<dbReference type="Gene3D" id="3.30.565.10">
    <property type="entry name" value="Histidine kinase-like ATPase, C-terminal domain"/>
    <property type="match status" value="1"/>
</dbReference>
<evidence type="ECO:0000256" key="8">
    <source>
        <dbReference type="ARBA" id="ARBA00022741"/>
    </source>
</evidence>
<evidence type="ECO:0000256" key="7">
    <source>
        <dbReference type="ARBA" id="ARBA00022692"/>
    </source>
</evidence>
<organism evidence="17 18">
    <name type="scientific">Pseudonocardia eucalypti</name>
    <dbReference type="NCBI Taxonomy" id="648755"/>
    <lineage>
        <taxon>Bacteria</taxon>
        <taxon>Bacillati</taxon>
        <taxon>Actinomycetota</taxon>
        <taxon>Actinomycetes</taxon>
        <taxon>Pseudonocardiales</taxon>
        <taxon>Pseudonocardiaceae</taxon>
        <taxon>Pseudonocardia</taxon>
    </lineage>
</organism>
<evidence type="ECO:0000256" key="13">
    <source>
        <dbReference type="ARBA" id="ARBA00023136"/>
    </source>
</evidence>
<dbReference type="SUPFAM" id="SSF55874">
    <property type="entry name" value="ATPase domain of HSP90 chaperone/DNA topoisomerase II/histidine kinase"/>
    <property type="match status" value="1"/>
</dbReference>
<dbReference type="SUPFAM" id="SSF55890">
    <property type="entry name" value="Sporulation response regulatory protein Spo0B"/>
    <property type="match status" value="1"/>
</dbReference>
<evidence type="ECO:0000256" key="9">
    <source>
        <dbReference type="ARBA" id="ARBA00022777"/>
    </source>
</evidence>
<keyword evidence="10" id="KW-0067">ATP-binding</keyword>
<dbReference type="Gene3D" id="1.10.287.130">
    <property type="match status" value="1"/>
</dbReference>
<evidence type="ECO:0000256" key="12">
    <source>
        <dbReference type="ARBA" id="ARBA00023012"/>
    </source>
</evidence>
<keyword evidence="4" id="KW-1003">Cell membrane</keyword>
<evidence type="ECO:0000256" key="2">
    <source>
        <dbReference type="ARBA" id="ARBA00004651"/>
    </source>
</evidence>
<evidence type="ECO:0000256" key="15">
    <source>
        <dbReference type="SAM" id="Phobius"/>
    </source>
</evidence>
<evidence type="ECO:0000256" key="5">
    <source>
        <dbReference type="ARBA" id="ARBA00022553"/>
    </source>
</evidence>
<dbReference type="InterPro" id="IPR033463">
    <property type="entry name" value="sCache_3"/>
</dbReference>
<dbReference type="InterPro" id="IPR036890">
    <property type="entry name" value="HATPase_C_sf"/>
</dbReference>
<evidence type="ECO:0000256" key="6">
    <source>
        <dbReference type="ARBA" id="ARBA00022679"/>
    </source>
</evidence>
<dbReference type="Pfam" id="PF02518">
    <property type="entry name" value="HATPase_c"/>
    <property type="match status" value="1"/>
</dbReference>
<keyword evidence="5" id="KW-0597">Phosphoprotein</keyword>
<reference evidence="18" key="1">
    <citation type="journal article" date="2019" name="Int. J. Syst. Evol. Microbiol.">
        <title>The Global Catalogue of Microorganisms (GCM) 10K type strain sequencing project: providing services to taxonomists for standard genome sequencing and annotation.</title>
        <authorList>
            <consortium name="The Broad Institute Genomics Platform"/>
            <consortium name="The Broad Institute Genome Sequencing Center for Infectious Disease"/>
            <person name="Wu L."/>
            <person name="Ma J."/>
        </authorList>
    </citation>
    <scope>NUCLEOTIDE SEQUENCE [LARGE SCALE GENOMIC DNA]</scope>
    <source>
        <strain evidence="18">JCM 18303</strain>
    </source>
</reference>
<keyword evidence="18" id="KW-1185">Reference proteome</keyword>
<keyword evidence="8" id="KW-0547">Nucleotide-binding</keyword>
<dbReference type="Proteomes" id="UP001428817">
    <property type="component" value="Unassembled WGS sequence"/>
</dbReference>
<dbReference type="InterPro" id="IPR050351">
    <property type="entry name" value="BphY/WalK/GraS-like"/>
</dbReference>
<dbReference type="Gene3D" id="3.30.450.20">
    <property type="entry name" value="PAS domain"/>
    <property type="match status" value="2"/>
</dbReference>
<keyword evidence="6" id="KW-0808">Transferase</keyword>
<evidence type="ECO:0000256" key="10">
    <source>
        <dbReference type="ARBA" id="ARBA00022840"/>
    </source>
</evidence>
<name>A0ABP9Q121_9PSEU</name>
<dbReference type="InterPro" id="IPR039506">
    <property type="entry name" value="SPOB_a"/>
</dbReference>
<dbReference type="Pfam" id="PF14689">
    <property type="entry name" value="SPOB_a"/>
    <property type="match status" value="1"/>
</dbReference>
<keyword evidence="9 17" id="KW-0418">Kinase</keyword>
<comment type="caution">
    <text evidence="17">The sequence shown here is derived from an EMBL/GenBank/DDBJ whole genome shotgun (WGS) entry which is preliminary data.</text>
</comment>
<proteinExistence type="predicted"/>
<evidence type="ECO:0000256" key="1">
    <source>
        <dbReference type="ARBA" id="ARBA00000085"/>
    </source>
</evidence>
<keyword evidence="12" id="KW-0902">Two-component regulatory system</keyword>
<dbReference type="PANTHER" id="PTHR42878">
    <property type="entry name" value="TWO-COMPONENT HISTIDINE KINASE"/>
    <property type="match status" value="1"/>
</dbReference>
<feature type="transmembrane region" description="Helical" evidence="15">
    <location>
        <begin position="173"/>
        <end position="194"/>
    </location>
</feature>
<evidence type="ECO:0000256" key="11">
    <source>
        <dbReference type="ARBA" id="ARBA00022989"/>
    </source>
</evidence>
<evidence type="ECO:0000256" key="3">
    <source>
        <dbReference type="ARBA" id="ARBA00012438"/>
    </source>
</evidence>
<dbReference type="PROSITE" id="PS50109">
    <property type="entry name" value="HIS_KIN"/>
    <property type="match status" value="1"/>
</dbReference>
<dbReference type="InterPro" id="IPR003594">
    <property type="entry name" value="HATPase_dom"/>
</dbReference>
<evidence type="ECO:0000256" key="14">
    <source>
        <dbReference type="ARBA" id="ARBA00039401"/>
    </source>
</evidence>
<dbReference type="SMART" id="SM00387">
    <property type="entry name" value="HATPase_c"/>
    <property type="match status" value="1"/>
</dbReference>
<dbReference type="InterPro" id="IPR029151">
    <property type="entry name" value="Sensor-like_sf"/>
</dbReference>
<evidence type="ECO:0000259" key="16">
    <source>
        <dbReference type="PROSITE" id="PS50109"/>
    </source>
</evidence>
<dbReference type="PANTHER" id="PTHR42878:SF7">
    <property type="entry name" value="SENSOR HISTIDINE KINASE GLRK"/>
    <property type="match status" value="1"/>
</dbReference>
<evidence type="ECO:0000256" key="4">
    <source>
        <dbReference type="ARBA" id="ARBA00022475"/>
    </source>
</evidence>
<keyword evidence="7 15" id="KW-0812">Transmembrane</keyword>
<dbReference type="SUPFAM" id="SSF103190">
    <property type="entry name" value="Sensory domain-like"/>
    <property type="match status" value="1"/>
</dbReference>
<feature type="domain" description="Histidine kinase" evidence="16">
    <location>
        <begin position="332"/>
        <end position="527"/>
    </location>
</feature>
<keyword evidence="13 15" id="KW-0472">Membrane</keyword>
<dbReference type="EMBL" id="BAABJP010000008">
    <property type="protein sequence ID" value="GAA5154730.1"/>
    <property type="molecule type" value="Genomic_DNA"/>
</dbReference>
<keyword evidence="11 15" id="KW-1133">Transmembrane helix</keyword>
<feature type="transmembrane region" description="Helical" evidence="15">
    <location>
        <begin position="12"/>
        <end position="37"/>
    </location>
</feature>
<dbReference type="PRINTS" id="PR00344">
    <property type="entry name" value="BCTRLSENSOR"/>
</dbReference>
<evidence type="ECO:0000313" key="18">
    <source>
        <dbReference type="Proteomes" id="UP001428817"/>
    </source>
</evidence>
<dbReference type="InterPro" id="IPR004358">
    <property type="entry name" value="Sig_transdc_His_kin-like_C"/>
</dbReference>
<dbReference type="GO" id="GO:0016301">
    <property type="term" value="F:kinase activity"/>
    <property type="evidence" value="ECO:0007669"/>
    <property type="project" value="UniProtKB-KW"/>
</dbReference>
<sequence>MLGLRRLPFTGQIFLFLTIMVLLLIGLVATLFATLLATTLSDEYGQRSLAIARAVAIDPEVIAAATAHRPGGELQKQVLDLTRRTGALYVTIADDWGIRLAHPNPEQVGHLISTNPAEALAGREVIGAVETGTLGQSVRSKTPIRAADGRVVGVVSVGYALTAPAREIQRLRVLLGVFALAAAALGLAACWLLSRRLRRLTHGVEPRELTEMLYEHEAVLHGIREGVLAVDPERKILVRNAEAERLLGVPLPTGTWAGALPLSPRLQRALEHPPADNVLAVADNRVLVINSRAVDRGGRLLGTVLTLRDRTDLDTLTRELDAVRSLTDDLRAQRHEYSNRLHTLSGLLQLGHHTEAQDYLQTLTETGAGQAAEIDASIQDPHLRALLLAKTEQAHQRGILLGLAEESSVPGHLGHLVPVLTLLGNVLDNALQAAYQGERRPPWVEVTLRADGSTLRMSVRDSGGGVAVEPPDAIFDEGVSTKSSPGHGLGLALARHEARRLGGELWLAEAGGSGSGAVFSAAVPGVVGRGENN</sequence>
<dbReference type="InterPro" id="IPR016120">
    <property type="entry name" value="Sig_transdc_His_kin_SpoOB"/>
</dbReference>
<accession>A0ABP9Q121</accession>